<dbReference type="NCBIfam" id="TIGR00312">
    <property type="entry name" value="cbiD"/>
    <property type="match status" value="1"/>
</dbReference>
<dbReference type="PANTHER" id="PTHR35863:SF1">
    <property type="entry name" value="COBALT-PRECORRIN-5B C(1)-METHYLTRANSFERASE"/>
    <property type="match status" value="1"/>
</dbReference>
<comment type="pathway">
    <text evidence="7">Cofactor biosynthesis; adenosylcobalamin biosynthesis; cob(II)yrinate a,c-diamide from sirohydrochlorin (anaerobic route): step 6/10.</text>
</comment>
<dbReference type="InterPro" id="IPR003439">
    <property type="entry name" value="ABC_transporter-like_ATP-bd"/>
</dbReference>
<feature type="domain" description="ABC transporter" evidence="8">
    <location>
        <begin position="8"/>
        <end position="244"/>
    </location>
</feature>
<dbReference type="EMBL" id="JAJEQL010000001">
    <property type="protein sequence ID" value="MCC2198220.1"/>
    <property type="molecule type" value="Genomic_DNA"/>
</dbReference>
<reference evidence="9" key="1">
    <citation type="submission" date="2021-10" db="EMBL/GenBank/DDBJ databases">
        <title>Anaerobic single-cell dispensing facilitates the cultivation of human gut bacteria.</title>
        <authorList>
            <person name="Afrizal A."/>
        </authorList>
    </citation>
    <scope>NUCLEOTIDE SEQUENCE</scope>
    <source>
        <strain evidence="9">CLA-AA-H233</strain>
    </source>
</reference>
<dbReference type="HAMAP" id="MF_00787">
    <property type="entry name" value="CbiD"/>
    <property type="match status" value="1"/>
</dbReference>
<protein>
    <recommendedName>
        <fullName evidence="7">Cobalt-precorrin-5B C(1)-methyltransferase</fullName>
        <ecNumber evidence="7">2.1.1.195</ecNumber>
    </recommendedName>
    <alternativeName>
        <fullName evidence="7">Cobalt-precorrin-6A synthase</fullName>
    </alternativeName>
</protein>
<comment type="similarity">
    <text evidence="7">Belongs to the CbiD family.</text>
</comment>
<dbReference type="InterPro" id="IPR027417">
    <property type="entry name" value="P-loop_NTPase"/>
</dbReference>
<evidence type="ECO:0000256" key="1">
    <source>
        <dbReference type="ARBA" id="ARBA00022573"/>
    </source>
</evidence>
<dbReference type="EC" id="2.1.1.195" evidence="7"/>
<dbReference type="GO" id="GO:0008168">
    <property type="term" value="F:methyltransferase activity"/>
    <property type="evidence" value="ECO:0007669"/>
    <property type="project" value="UniProtKB-KW"/>
</dbReference>
<dbReference type="RefSeq" id="WP_227619816.1">
    <property type="nucleotide sequence ID" value="NZ_JAJEQL010000001.1"/>
</dbReference>
<proteinExistence type="inferred from homology"/>
<keyword evidence="2 7" id="KW-0489">Methyltransferase</keyword>
<keyword evidence="10" id="KW-1185">Reference proteome</keyword>
<dbReference type="PANTHER" id="PTHR35863">
    <property type="entry name" value="COBALT-PRECORRIN-5B C(1)-METHYLTRANSFERASE"/>
    <property type="match status" value="1"/>
</dbReference>
<dbReference type="SUPFAM" id="SSF111342">
    <property type="entry name" value="CbiD-like"/>
    <property type="match status" value="1"/>
</dbReference>
<dbReference type="Pfam" id="PF00005">
    <property type="entry name" value="ABC_tran"/>
    <property type="match status" value="1"/>
</dbReference>
<keyword evidence="1 7" id="KW-0169">Cobalamin biosynthesis</keyword>
<dbReference type="CDD" id="cd03214">
    <property type="entry name" value="ABC_Iron-Siderophores_B12_Hemin"/>
    <property type="match status" value="1"/>
</dbReference>
<evidence type="ECO:0000256" key="3">
    <source>
        <dbReference type="ARBA" id="ARBA00022679"/>
    </source>
</evidence>
<dbReference type="GO" id="GO:0032259">
    <property type="term" value="P:methylation"/>
    <property type="evidence" value="ECO:0007669"/>
    <property type="project" value="UniProtKB-KW"/>
</dbReference>
<evidence type="ECO:0000259" key="8">
    <source>
        <dbReference type="PROSITE" id="PS50893"/>
    </source>
</evidence>
<dbReference type="InterPro" id="IPR003593">
    <property type="entry name" value="AAA+_ATPase"/>
</dbReference>
<evidence type="ECO:0000256" key="7">
    <source>
        <dbReference type="HAMAP-Rule" id="MF_00787"/>
    </source>
</evidence>
<evidence type="ECO:0000313" key="10">
    <source>
        <dbReference type="Proteomes" id="UP001430637"/>
    </source>
</evidence>
<comment type="caution">
    <text evidence="9">The sequence shown here is derived from an EMBL/GenBank/DDBJ whole genome shotgun (WGS) entry which is preliminary data.</text>
</comment>
<sequence length="654" mass="69170">MSAEKAFCRTDDLAIGYGKTPLMEHIRLGAEKGSILTLIGPNGAGKSTLLKTLAAQLAPQGGAVLLDGKSLADYSGPERARKMALMVPHTRRTELTTCFEMASAGRYPYTGRLGVLSAEDRRQVHAALALVGAEALAGRDFNCISDGQRQRVLLARAICQQPELILLDEPTSFLDIKGKAELLAILKSLARDKKMAVILSLHELELAQKISDKVVCVSAAGVSDVMTPGQAFARENICKIYDLSDEQYAFLYGEAKKPAETGQSRFEHYVRSGQKLLRCGYTTGTCAALGAAGAARLLLTGRAPETVALRTPKGIVVEVEPIFCRRSGEGAECAIRKDGGDDVDVTTGLPVIAGVTLRPELAGEVRIHGGEGVGRVTKPGLDQPVGEAAINHVPRAMIKEALEKEAESAGYAGGFDVTISIEGGAETAKRTFNPHMGVEGGLSVLGTSGIVEPMSQQAILDTIQLEMGQAALRAGTPRRLILAPGNYGLDYLHENLPALKCIPVVKTSNFIGDALDMAAASKFEQVVLVGHIGKLVKLAGGVMNTHSRTADCRTELLCAHAALCGASRDVCAALMSAATTDACMEILDKAGMREPVLSSLLDAIQLHLDRRAAGAFRVGAVLFSNQYGPLGQTKTAKELLDEWKNGTASCTASV</sequence>
<gene>
    <name evidence="7 9" type="primary">cbiD</name>
    <name evidence="9" type="ORF">LKD23_00305</name>
</gene>
<accession>A0ABS8F4R7</accession>
<dbReference type="Gene3D" id="3.40.50.300">
    <property type="entry name" value="P-loop containing nucleotide triphosphate hydrolases"/>
    <property type="match status" value="1"/>
</dbReference>
<dbReference type="SUPFAM" id="SSF52540">
    <property type="entry name" value="P-loop containing nucleoside triphosphate hydrolases"/>
    <property type="match status" value="1"/>
</dbReference>
<keyword evidence="4 7" id="KW-0949">S-adenosyl-L-methionine</keyword>
<evidence type="ECO:0000256" key="2">
    <source>
        <dbReference type="ARBA" id="ARBA00022603"/>
    </source>
</evidence>
<keyword evidence="5" id="KW-0547">Nucleotide-binding</keyword>
<keyword evidence="6" id="KW-0067">ATP-binding</keyword>
<evidence type="ECO:0000313" key="9">
    <source>
        <dbReference type="EMBL" id="MCC2198220.1"/>
    </source>
</evidence>
<dbReference type="Pfam" id="PF01888">
    <property type="entry name" value="CbiD"/>
    <property type="match status" value="1"/>
</dbReference>
<dbReference type="Proteomes" id="UP001430637">
    <property type="component" value="Unassembled WGS sequence"/>
</dbReference>
<dbReference type="Gene3D" id="3.30.2110.10">
    <property type="entry name" value="CbiD-like"/>
    <property type="match status" value="1"/>
</dbReference>
<dbReference type="PROSITE" id="PS50893">
    <property type="entry name" value="ABC_TRANSPORTER_2"/>
    <property type="match status" value="1"/>
</dbReference>
<comment type="function">
    <text evidence="7">Catalyzes the methylation of C-1 in cobalt-precorrin-5B to form cobalt-precorrin-6A.</text>
</comment>
<organism evidence="9 10">
    <name type="scientific">Faecalibacterium butyricigenerans</name>
    <dbReference type="NCBI Taxonomy" id="1851427"/>
    <lineage>
        <taxon>Bacteria</taxon>
        <taxon>Bacillati</taxon>
        <taxon>Bacillota</taxon>
        <taxon>Clostridia</taxon>
        <taxon>Eubacteriales</taxon>
        <taxon>Oscillospiraceae</taxon>
        <taxon>Faecalibacterium</taxon>
    </lineage>
</organism>
<dbReference type="SMART" id="SM00382">
    <property type="entry name" value="AAA"/>
    <property type="match status" value="1"/>
</dbReference>
<dbReference type="InterPro" id="IPR036074">
    <property type="entry name" value="CbiD_sf"/>
</dbReference>
<evidence type="ECO:0000256" key="6">
    <source>
        <dbReference type="ARBA" id="ARBA00022840"/>
    </source>
</evidence>
<evidence type="ECO:0000256" key="5">
    <source>
        <dbReference type="ARBA" id="ARBA00022741"/>
    </source>
</evidence>
<name>A0ABS8F4R7_9FIRM</name>
<comment type="catalytic activity">
    <reaction evidence="7">
        <text>Co-precorrin-5B + S-adenosyl-L-methionine = Co-precorrin-6A + S-adenosyl-L-homocysteine</text>
        <dbReference type="Rhea" id="RHEA:26285"/>
        <dbReference type="ChEBI" id="CHEBI:57856"/>
        <dbReference type="ChEBI" id="CHEBI:59789"/>
        <dbReference type="ChEBI" id="CHEBI:60063"/>
        <dbReference type="ChEBI" id="CHEBI:60064"/>
        <dbReference type="EC" id="2.1.1.195"/>
    </reaction>
</comment>
<keyword evidence="3 7" id="KW-0808">Transferase</keyword>
<dbReference type="InterPro" id="IPR002748">
    <property type="entry name" value="CbiD"/>
</dbReference>
<evidence type="ECO:0000256" key="4">
    <source>
        <dbReference type="ARBA" id="ARBA00022691"/>
    </source>
</evidence>